<proteinExistence type="predicted"/>
<evidence type="ECO:0000313" key="2">
    <source>
        <dbReference type="EMBL" id="HER40597.1"/>
    </source>
</evidence>
<dbReference type="EMBL" id="DSEE01000383">
    <property type="protein sequence ID" value="HER40597.1"/>
    <property type="molecule type" value="Genomic_DNA"/>
</dbReference>
<gene>
    <name evidence="2" type="ORF">ENO10_05195</name>
</gene>
<feature type="transmembrane region" description="Helical" evidence="1">
    <location>
        <begin position="58"/>
        <end position="79"/>
    </location>
</feature>
<protein>
    <recommendedName>
        <fullName evidence="3">LexA-binding, inner membrane-associated hydrolase</fullName>
    </recommendedName>
</protein>
<keyword evidence="1" id="KW-1133">Transmembrane helix</keyword>
<dbReference type="Proteomes" id="UP000885753">
    <property type="component" value="Unassembled WGS sequence"/>
</dbReference>
<name>A0A7C2MGW0_9FLAO</name>
<dbReference type="InterPro" id="IPR046125">
    <property type="entry name" value="DUF6122"/>
</dbReference>
<evidence type="ECO:0008006" key="3">
    <source>
        <dbReference type="Google" id="ProtNLM"/>
    </source>
</evidence>
<keyword evidence="1" id="KW-0472">Membrane</keyword>
<evidence type="ECO:0000256" key="1">
    <source>
        <dbReference type="SAM" id="Phobius"/>
    </source>
</evidence>
<sequence>MTQTLFHYSLHFLVIGLIAYLYDPKNWKKAWLILLATMAVDLDHLLVTPIFHPGRCSIGFHYLHSFYVIPFYFLGAAFLKRSIWKLIFIGLAFHMFTDLVDCIWMASECGECEIPEFLSYFSQ</sequence>
<reference evidence="2" key="1">
    <citation type="journal article" date="2020" name="mSystems">
        <title>Genome- and Community-Level Interaction Insights into Carbon Utilization and Element Cycling Functions of Hydrothermarchaeota in Hydrothermal Sediment.</title>
        <authorList>
            <person name="Zhou Z."/>
            <person name="Liu Y."/>
            <person name="Xu W."/>
            <person name="Pan J."/>
            <person name="Luo Z.H."/>
            <person name="Li M."/>
        </authorList>
    </citation>
    <scope>NUCLEOTIDE SEQUENCE [LARGE SCALE GENOMIC DNA]</scope>
    <source>
        <strain evidence="2">SpSt-1235</strain>
    </source>
</reference>
<comment type="caution">
    <text evidence="2">The sequence shown here is derived from an EMBL/GenBank/DDBJ whole genome shotgun (WGS) entry which is preliminary data.</text>
</comment>
<keyword evidence="1" id="KW-0812">Transmembrane</keyword>
<accession>A0A7C2MGW0</accession>
<organism evidence="2">
    <name type="scientific">Salinimicrobium catena</name>
    <dbReference type="NCBI Taxonomy" id="390640"/>
    <lineage>
        <taxon>Bacteria</taxon>
        <taxon>Pseudomonadati</taxon>
        <taxon>Bacteroidota</taxon>
        <taxon>Flavobacteriia</taxon>
        <taxon>Flavobacteriales</taxon>
        <taxon>Flavobacteriaceae</taxon>
        <taxon>Salinimicrobium</taxon>
    </lineage>
</organism>
<dbReference type="AlphaFoldDB" id="A0A7C2MGW0"/>
<dbReference type="Pfam" id="PF19617">
    <property type="entry name" value="DUF6122"/>
    <property type="match status" value="1"/>
</dbReference>
<feature type="transmembrane region" description="Helical" evidence="1">
    <location>
        <begin position="6"/>
        <end position="23"/>
    </location>
</feature>